<organism evidence="1 2">
    <name type="scientific">Batillaria attramentaria</name>
    <dbReference type="NCBI Taxonomy" id="370345"/>
    <lineage>
        <taxon>Eukaryota</taxon>
        <taxon>Metazoa</taxon>
        <taxon>Spiralia</taxon>
        <taxon>Lophotrochozoa</taxon>
        <taxon>Mollusca</taxon>
        <taxon>Gastropoda</taxon>
        <taxon>Caenogastropoda</taxon>
        <taxon>Sorbeoconcha</taxon>
        <taxon>Cerithioidea</taxon>
        <taxon>Batillariidae</taxon>
        <taxon>Batillaria</taxon>
    </lineage>
</organism>
<dbReference type="EMBL" id="JACVVK020000096">
    <property type="protein sequence ID" value="KAK7493153.1"/>
    <property type="molecule type" value="Genomic_DNA"/>
</dbReference>
<evidence type="ECO:0000313" key="1">
    <source>
        <dbReference type="EMBL" id="KAK7493153.1"/>
    </source>
</evidence>
<protein>
    <submittedName>
        <fullName evidence="1">Uncharacterized protein</fullName>
    </submittedName>
</protein>
<evidence type="ECO:0000313" key="2">
    <source>
        <dbReference type="Proteomes" id="UP001519460"/>
    </source>
</evidence>
<reference evidence="1 2" key="1">
    <citation type="journal article" date="2023" name="Sci. Data">
        <title>Genome assembly of the Korean intertidal mud-creeper Batillaria attramentaria.</title>
        <authorList>
            <person name="Patra A.K."/>
            <person name="Ho P.T."/>
            <person name="Jun S."/>
            <person name="Lee S.J."/>
            <person name="Kim Y."/>
            <person name="Won Y.J."/>
        </authorList>
    </citation>
    <scope>NUCLEOTIDE SEQUENCE [LARGE SCALE GENOMIC DNA]</scope>
    <source>
        <strain evidence="1">Wonlab-2016</strain>
    </source>
</reference>
<dbReference type="Proteomes" id="UP001519460">
    <property type="component" value="Unassembled WGS sequence"/>
</dbReference>
<sequence>MAIFGVCLPDGVFLTCPCENCPVISPISLLKLIVVYCVLRNVRKWDLRRLERPSKGGMNIHQGFCRLVASDHCLGFQLDHRYHSSETLDPLIAIGLEVGQNGFCDSLSLSIVN</sequence>
<keyword evidence="2" id="KW-1185">Reference proteome</keyword>
<dbReference type="AlphaFoldDB" id="A0ABD0L1G6"/>
<accession>A0ABD0L1G6</accession>
<gene>
    <name evidence="1" type="ORF">BaRGS_00015674</name>
</gene>
<proteinExistence type="predicted"/>
<name>A0ABD0L1G6_9CAEN</name>
<comment type="caution">
    <text evidence="1">The sequence shown here is derived from an EMBL/GenBank/DDBJ whole genome shotgun (WGS) entry which is preliminary data.</text>
</comment>